<dbReference type="Proteomes" id="UP001219518">
    <property type="component" value="Unassembled WGS sequence"/>
</dbReference>
<dbReference type="EMBL" id="JAHWGI010001430">
    <property type="protein sequence ID" value="KAK3931800.1"/>
    <property type="molecule type" value="Genomic_DNA"/>
</dbReference>
<keyword evidence="5" id="KW-0689">Ribosomal protein</keyword>
<dbReference type="Pfam" id="PF01250">
    <property type="entry name" value="Ribosomal_S6"/>
    <property type="match status" value="1"/>
</dbReference>
<dbReference type="SUPFAM" id="SSF54995">
    <property type="entry name" value="Ribosomal protein S6"/>
    <property type="match status" value="1"/>
</dbReference>
<dbReference type="PANTHER" id="PTHR21011">
    <property type="entry name" value="MITOCHONDRIAL 28S RIBOSOMAL PROTEIN S6"/>
    <property type="match status" value="1"/>
</dbReference>
<protein>
    <recommendedName>
        <fullName evidence="2">Small ribosomal subunit protein bS6m</fullName>
    </recommendedName>
    <alternativeName>
        <fullName evidence="3">28S ribosomal protein S6, mitochondrial</fullName>
    </alternativeName>
</protein>
<organism evidence="5 6">
    <name type="scientific">Frankliniella fusca</name>
    <dbReference type="NCBI Taxonomy" id="407009"/>
    <lineage>
        <taxon>Eukaryota</taxon>
        <taxon>Metazoa</taxon>
        <taxon>Ecdysozoa</taxon>
        <taxon>Arthropoda</taxon>
        <taxon>Hexapoda</taxon>
        <taxon>Insecta</taxon>
        <taxon>Pterygota</taxon>
        <taxon>Neoptera</taxon>
        <taxon>Paraneoptera</taxon>
        <taxon>Thysanoptera</taxon>
        <taxon>Terebrantia</taxon>
        <taxon>Thripoidea</taxon>
        <taxon>Thripidae</taxon>
        <taxon>Frankliniella</taxon>
    </lineage>
</organism>
<dbReference type="GO" id="GO:0003735">
    <property type="term" value="F:structural constituent of ribosome"/>
    <property type="evidence" value="ECO:0007669"/>
    <property type="project" value="InterPro"/>
</dbReference>
<reference evidence="5" key="1">
    <citation type="submission" date="2021-07" db="EMBL/GenBank/DDBJ databases">
        <authorList>
            <person name="Catto M.A."/>
            <person name="Jacobson A."/>
            <person name="Kennedy G."/>
            <person name="Labadie P."/>
            <person name="Hunt B.G."/>
            <person name="Srinivasan R."/>
        </authorList>
    </citation>
    <scope>NUCLEOTIDE SEQUENCE</scope>
    <source>
        <strain evidence="5">PL_HMW_Pooled</strain>
        <tissue evidence="5">Head</tissue>
    </source>
</reference>
<feature type="region of interest" description="Disordered" evidence="4">
    <location>
        <begin position="131"/>
        <end position="152"/>
    </location>
</feature>
<dbReference type="GO" id="GO:0070181">
    <property type="term" value="F:small ribosomal subunit rRNA binding"/>
    <property type="evidence" value="ECO:0007669"/>
    <property type="project" value="TreeGrafter"/>
</dbReference>
<accession>A0AAE1I3R8</accession>
<reference evidence="5" key="2">
    <citation type="journal article" date="2023" name="BMC Genomics">
        <title>Pest status, molecular evolution, and epigenetic factors derived from the genome assembly of Frankliniella fusca, a thysanopteran phytovirus vector.</title>
        <authorList>
            <person name="Catto M.A."/>
            <person name="Labadie P.E."/>
            <person name="Jacobson A.L."/>
            <person name="Kennedy G.G."/>
            <person name="Srinivasan R."/>
            <person name="Hunt B.G."/>
        </authorList>
    </citation>
    <scope>NUCLEOTIDE SEQUENCE</scope>
    <source>
        <strain evidence="5">PL_HMW_Pooled</strain>
    </source>
</reference>
<evidence type="ECO:0000256" key="1">
    <source>
        <dbReference type="ARBA" id="ARBA00009512"/>
    </source>
</evidence>
<keyword evidence="5" id="KW-0687">Ribonucleoprotein</keyword>
<dbReference type="InterPro" id="IPR014717">
    <property type="entry name" value="Transl_elong_EF1B/ribsomal_bS6"/>
</dbReference>
<gene>
    <name evidence="5" type="ORF">KUF71_009019</name>
</gene>
<dbReference type="Gene3D" id="3.30.70.60">
    <property type="match status" value="1"/>
</dbReference>
<dbReference type="InterPro" id="IPR035980">
    <property type="entry name" value="Ribosomal_bS6_sf"/>
</dbReference>
<evidence type="ECO:0000313" key="6">
    <source>
        <dbReference type="Proteomes" id="UP001219518"/>
    </source>
</evidence>
<dbReference type="InterPro" id="IPR000529">
    <property type="entry name" value="Ribosomal_bS6"/>
</dbReference>
<dbReference type="GO" id="GO:0006412">
    <property type="term" value="P:translation"/>
    <property type="evidence" value="ECO:0007669"/>
    <property type="project" value="InterPro"/>
</dbReference>
<dbReference type="GO" id="GO:0005763">
    <property type="term" value="C:mitochondrial small ribosomal subunit"/>
    <property type="evidence" value="ECO:0007669"/>
    <property type="project" value="TreeGrafter"/>
</dbReference>
<feature type="compositionally biased region" description="Basic and acidic residues" evidence="4">
    <location>
        <begin position="131"/>
        <end position="146"/>
    </location>
</feature>
<evidence type="ECO:0000313" key="5">
    <source>
        <dbReference type="EMBL" id="KAK3931800.1"/>
    </source>
</evidence>
<dbReference type="AlphaFoldDB" id="A0AAE1I3R8"/>
<name>A0AAE1I3R8_9NEOP</name>
<evidence type="ECO:0000256" key="2">
    <source>
        <dbReference type="ARBA" id="ARBA00035170"/>
    </source>
</evidence>
<dbReference type="CDD" id="cd15465">
    <property type="entry name" value="bS6_mito"/>
    <property type="match status" value="1"/>
</dbReference>
<comment type="similarity">
    <text evidence="1">Belongs to the bacterial ribosomal protein bS6 family.</text>
</comment>
<keyword evidence="6" id="KW-1185">Reference proteome</keyword>
<comment type="caution">
    <text evidence="5">The sequence shown here is derived from an EMBL/GenBank/DDBJ whole genome shotgun (WGS) entry which is preliminary data.</text>
</comment>
<dbReference type="PANTHER" id="PTHR21011:SF1">
    <property type="entry name" value="SMALL RIBOSOMAL SUBUNIT PROTEIN BS6M"/>
    <property type="match status" value="1"/>
</dbReference>
<sequence>MPTYEMSILYRVLPKEKLKEAMKTTANLIFQEGGIIRKMSNLGQQATPYRMFVHGQPVKQAHYFVFEFDCPVSSVQKLSLEFKKYEEITRANIFSPVIPLDFSACKIEEETQIAPFRKDVIRMLSLAKKAQEERDEGKTKPNHGLDFDPFPL</sequence>
<proteinExistence type="inferred from homology"/>
<evidence type="ECO:0000256" key="4">
    <source>
        <dbReference type="SAM" id="MobiDB-lite"/>
    </source>
</evidence>
<evidence type="ECO:0000256" key="3">
    <source>
        <dbReference type="ARBA" id="ARBA00035365"/>
    </source>
</evidence>